<dbReference type="GO" id="GO:1902201">
    <property type="term" value="P:negative regulation of bacterial-type flagellum-dependent cell motility"/>
    <property type="evidence" value="ECO:0007669"/>
    <property type="project" value="TreeGrafter"/>
</dbReference>
<dbReference type="PANTHER" id="PTHR45138">
    <property type="entry name" value="REGULATORY COMPONENTS OF SENSORY TRANSDUCTION SYSTEM"/>
    <property type="match status" value="1"/>
</dbReference>
<dbReference type="Pfam" id="PF00990">
    <property type="entry name" value="GGDEF"/>
    <property type="match status" value="1"/>
</dbReference>
<dbReference type="NCBIfam" id="TIGR00254">
    <property type="entry name" value="GGDEF"/>
    <property type="match status" value="1"/>
</dbReference>
<reference evidence="4" key="1">
    <citation type="journal article" date="2020" name="ISME J.">
        <title>Comparative genomics reveals insights into cyanobacterial evolution and habitat adaptation.</title>
        <authorList>
            <person name="Chen M.Y."/>
            <person name="Teng W.K."/>
            <person name="Zhao L."/>
            <person name="Hu C.X."/>
            <person name="Zhou Y.K."/>
            <person name="Han B.P."/>
            <person name="Song L.R."/>
            <person name="Shu W.S."/>
        </authorList>
    </citation>
    <scope>NUCLEOTIDE SEQUENCE [LARGE SCALE GENOMIC DNA]</scope>
    <source>
        <strain evidence="4">FACHB-251</strain>
    </source>
</reference>
<keyword evidence="1" id="KW-0175">Coiled coil</keyword>
<comment type="caution">
    <text evidence="3">The sequence shown here is derived from an EMBL/GenBank/DDBJ whole genome shotgun (WGS) entry which is preliminary data.</text>
</comment>
<evidence type="ECO:0000259" key="2">
    <source>
        <dbReference type="PROSITE" id="PS50887"/>
    </source>
</evidence>
<feature type="domain" description="GGDEF" evidence="2">
    <location>
        <begin position="241"/>
        <end position="364"/>
    </location>
</feature>
<keyword evidence="4" id="KW-1185">Reference proteome</keyword>
<dbReference type="InterPro" id="IPR000160">
    <property type="entry name" value="GGDEF_dom"/>
</dbReference>
<protein>
    <submittedName>
        <fullName evidence="3">Diguanylate cyclase</fullName>
    </submittedName>
</protein>
<evidence type="ECO:0000313" key="3">
    <source>
        <dbReference type="EMBL" id="MBD2294640.1"/>
    </source>
</evidence>
<evidence type="ECO:0000256" key="1">
    <source>
        <dbReference type="SAM" id="Coils"/>
    </source>
</evidence>
<dbReference type="PROSITE" id="PS50887">
    <property type="entry name" value="GGDEF"/>
    <property type="match status" value="1"/>
</dbReference>
<dbReference type="Gene3D" id="3.30.450.40">
    <property type="match status" value="1"/>
</dbReference>
<gene>
    <name evidence="3" type="ORF">H6G06_14415</name>
</gene>
<dbReference type="Pfam" id="PF13185">
    <property type="entry name" value="GAF_2"/>
    <property type="match status" value="1"/>
</dbReference>
<dbReference type="InterPro" id="IPR043128">
    <property type="entry name" value="Rev_trsase/Diguanyl_cyclase"/>
</dbReference>
<sequence length="364" mass="41472">MCIQIESPMAGTEYYLQSIERLLRVVQNLCLAHTLEEITKIVLVAVRELTNSDGATFVLLDNGFSYYVDEDAIAPLWKGQRFPINTCIGGWVMQKRQPAIIEDVSSDQRISWAVYQTTFVKSMAMVPIRTDEPIGAIGTYWLQQHQATTEEVKLLQLLADSTAVAMEKLQIYSQLERQLRDRTTALENANSHLQKEIQERKAMEAEIRRLSLTDELTGLHNQRGFHLLAEQQLRLAKRSQMHTSLMFMELNGLEEINGTFGHELGEDAILAVARLLKRSFRSSDTLGRIGEDEFAVLIQGNDLTCEVIQNRVETNIDQFNQTQRLPFHLTVNIGVHSYDSNQTISLDDLITLAHVHIYQRKATE</sequence>
<dbReference type="Gene3D" id="3.30.70.270">
    <property type="match status" value="1"/>
</dbReference>
<proteinExistence type="predicted"/>
<dbReference type="EMBL" id="JACJQU010000007">
    <property type="protein sequence ID" value="MBD2294640.1"/>
    <property type="molecule type" value="Genomic_DNA"/>
</dbReference>
<dbReference type="GO" id="GO:0005886">
    <property type="term" value="C:plasma membrane"/>
    <property type="evidence" value="ECO:0007669"/>
    <property type="project" value="TreeGrafter"/>
</dbReference>
<dbReference type="AlphaFoldDB" id="A0A926WIC0"/>
<dbReference type="RefSeq" id="WP_190561236.1">
    <property type="nucleotide sequence ID" value="NZ_JACJQU010000007.1"/>
</dbReference>
<accession>A0A926WIC0</accession>
<name>A0A926WIC0_9NOST</name>
<dbReference type="SMART" id="SM00065">
    <property type="entry name" value="GAF"/>
    <property type="match status" value="1"/>
</dbReference>
<evidence type="ECO:0000313" key="4">
    <source>
        <dbReference type="Proteomes" id="UP000662185"/>
    </source>
</evidence>
<dbReference type="Proteomes" id="UP000662185">
    <property type="component" value="Unassembled WGS sequence"/>
</dbReference>
<dbReference type="GO" id="GO:0052621">
    <property type="term" value="F:diguanylate cyclase activity"/>
    <property type="evidence" value="ECO:0007669"/>
    <property type="project" value="TreeGrafter"/>
</dbReference>
<dbReference type="InterPro" id="IPR050469">
    <property type="entry name" value="Diguanylate_Cyclase"/>
</dbReference>
<organism evidence="3 4">
    <name type="scientific">Anabaena sphaerica FACHB-251</name>
    <dbReference type="NCBI Taxonomy" id="2692883"/>
    <lineage>
        <taxon>Bacteria</taxon>
        <taxon>Bacillati</taxon>
        <taxon>Cyanobacteriota</taxon>
        <taxon>Cyanophyceae</taxon>
        <taxon>Nostocales</taxon>
        <taxon>Nostocaceae</taxon>
        <taxon>Anabaena</taxon>
    </lineage>
</organism>
<dbReference type="CDD" id="cd01949">
    <property type="entry name" value="GGDEF"/>
    <property type="match status" value="1"/>
</dbReference>
<dbReference type="SMART" id="SM00267">
    <property type="entry name" value="GGDEF"/>
    <property type="match status" value="1"/>
</dbReference>
<dbReference type="PANTHER" id="PTHR45138:SF9">
    <property type="entry name" value="DIGUANYLATE CYCLASE DGCM-RELATED"/>
    <property type="match status" value="1"/>
</dbReference>
<dbReference type="SUPFAM" id="SSF55781">
    <property type="entry name" value="GAF domain-like"/>
    <property type="match status" value="1"/>
</dbReference>
<dbReference type="SUPFAM" id="SSF55073">
    <property type="entry name" value="Nucleotide cyclase"/>
    <property type="match status" value="1"/>
</dbReference>
<dbReference type="InterPro" id="IPR029016">
    <property type="entry name" value="GAF-like_dom_sf"/>
</dbReference>
<dbReference type="InterPro" id="IPR003018">
    <property type="entry name" value="GAF"/>
</dbReference>
<dbReference type="GO" id="GO:0043709">
    <property type="term" value="P:cell adhesion involved in single-species biofilm formation"/>
    <property type="evidence" value="ECO:0007669"/>
    <property type="project" value="TreeGrafter"/>
</dbReference>
<feature type="coiled-coil region" evidence="1">
    <location>
        <begin position="176"/>
        <end position="213"/>
    </location>
</feature>
<dbReference type="InterPro" id="IPR029787">
    <property type="entry name" value="Nucleotide_cyclase"/>
</dbReference>